<evidence type="ECO:0000313" key="3">
    <source>
        <dbReference type="Proteomes" id="UP000683428"/>
    </source>
</evidence>
<keyword evidence="3" id="KW-1185">Reference proteome</keyword>
<reference evidence="2" key="1">
    <citation type="submission" date="2020-11" db="EMBL/GenBank/DDBJ databases">
        <title>Azospira inquinata sp. nov.</title>
        <authorList>
            <person name="Moe W.M."/>
            <person name="Mikes M.C."/>
        </authorList>
    </citation>
    <scope>NUCLEOTIDE SEQUENCE</scope>
    <source>
        <strain evidence="2">Azo-3</strain>
    </source>
</reference>
<dbReference type="AlphaFoldDB" id="A0A975SQ76"/>
<gene>
    <name evidence="2" type="ORF">Azoinq_11605</name>
</gene>
<dbReference type="GO" id="GO:0008233">
    <property type="term" value="F:peptidase activity"/>
    <property type="evidence" value="ECO:0007669"/>
    <property type="project" value="UniProtKB-KW"/>
</dbReference>
<dbReference type="Proteomes" id="UP000683428">
    <property type="component" value="Chromosome"/>
</dbReference>
<evidence type="ECO:0000256" key="1">
    <source>
        <dbReference type="SAM" id="SignalP"/>
    </source>
</evidence>
<feature type="chain" id="PRO_5038092477" evidence="1">
    <location>
        <begin position="34"/>
        <end position="224"/>
    </location>
</feature>
<keyword evidence="2" id="KW-0378">Hydrolase</keyword>
<organism evidence="2 3">
    <name type="scientific">Azospira inquinata</name>
    <dbReference type="NCBI Taxonomy" id="2785627"/>
    <lineage>
        <taxon>Bacteria</taxon>
        <taxon>Pseudomonadati</taxon>
        <taxon>Pseudomonadota</taxon>
        <taxon>Betaproteobacteria</taxon>
        <taxon>Rhodocyclales</taxon>
        <taxon>Rhodocyclaceae</taxon>
        <taxon>Azospira</taxon>
    </lineage>
</organism>
<dbReference type="CDD" id="cd05483">
    <property type="entry name" value="retropepsin_like_bacteria"/>
    <property type="match status" value="1"/>
</dbReference>
<sequence>MVLGKGIKERPGHFSRVLVTCLCLLGVSAGAEAVDVALAGLMPGKAMLSVDGGSPRIFSVGKTGDGGIKLISVGSNSAVVEVGGQRRNLRVGQQVVSVGGGDQASVVLSADGNGHFMTTGMVNGTTVRFLVDTGATLVSMGRSDARRAGVDASQGTPAMIQTADGPVRAYRVNLNKVTVGGLTLTNVEGLVHDKDLPVVLLGMSFLNRMEMQRDGERMVLRRRY</sequence>
<evidence type="ECO:0000313" key="2">
    <source>
        <dbReference type="EMBL" id="QWT50541.1"/>
    </source>
</evidence>
<protein>
    <submittedName>
        <fullName evidence="2">TIGR02281 family clan AA aspartic protease</fullName>
        <ecNumber evidence="2">3.4.23.-</ecNumber>
    </submittedName>
</protein>
<name>A0A975SQ76_9RHOO</name>
<dbReference type="NCBIfam" id="TIGR02281">
    <property type="entry name" value="clan_AA_DTGA"/>
    <property type="match status" value="1"/>
</dbReference>
<dbReference type="EC" id="3.4.23.-" evidence="2"/>
<keyword evidence="1" id="KW-0732">Signal</keyword>
<dbReference type="InterPro" id="IPR034122">
    <property type="entry name" value="Retropepsin-like_bacterial"/>
</dbReference>
<dbReference type="InterPro" id="IPR011969">
    <property type="entry name" value="Clan_AA_Asp_peptidase_C"/>
</dbReference>
<feature type="signal peptide" evidence="1">
    <location>
        <begin position="1"/>
        <end position="33"/>
    </location>
</feature>
<dbReference type="GO" id="GO:0006508">
    <property type="term" value="P:proteolysis"/>
    <property type="evidence" value="ECO:0007669"/>
    <property type="project" value="UniProtKB-KW"/>
</dbReference>
<keyword evidence="2" id="KW-0645">Protease</keyword>
<dbReference type="Pfam" id="PF13975">
    <property type="entry name" value="gag-asp_proteas"/>
    <property type="match status" value="1"/>
</dbReference>
<proteinExistence type="predicted"/>
<accession>A0A975SQ76</accession>
<dbReference type="KEGG" id="aiq:Azoinq_11605"/>
<dbReference type="EMBL" id="CP064782">
    <property type="protein sequence ID" value="QWT50541.1"/>
    <property type="molecule type" value="Genomic_DNA"/>
</dbReference>